<comment type="similarity">
    <text evidence="1 2">Belongs to the OprB family.</text>
</comment>
<dbReference type="Proteomes" id="UP000589085">
    <property type="component" value="Unassembled WGS sequence"/>
</dbReference>
<dbReference type="PANTHER" id="PTHR37944">
    <property type="entry name" value="PORIN B"/>
    <property type="match status" value="1"/>
</dbReference>
<proteinExistence type="inferred from homology"/>
<dbReference type="Pfam" id="PF04966">
    <property type="entry name" value="OprB"/>
    <property type="match status" value="1"/>
</dbReference>
<dbReference type="InterPro" id="IPR038673">
    <property type="entry name" value="OprB_sf"/>
</dbReference>
<dbReference type="AlphaFoldDB" id="A0A7W4IAE6"/>
<dbReference type="PANTHER" id="PTHR37944:SF1">
    <property type="entry name" value="PORIN B"/>
    <property type="match status" value="1"/>
</dbReference>
<sequence length="473" mass="51552">MRRAVASLLLILLLAIHALPAAARTSPYTGLSSPSAPSSFLDSPTIYENTPFTPNTEHAYGTWDGLRTRLAARGIGLGLDYVGESAIILGGGRTDVTGSAGYTHQVAVQLNLNWQRLVGWNGFNTHVVFVNRAGHNLSTDAGDRSLVNVQEIYGGGGNVIVHLVSAYGTQDFLHQRMQLALGYMSVNLDFSTSPLYCTFMNNAICGNPKTETKGSIGFSNTPNGALGTRLRFWPLHGLYVQGGAYGVNAGIGQPRYTRTGFEFDTGAYTGVYVPFEIGAIPTFGPHALIGHYKVAAAYDSSPYPSYYEDIHGRPIPLTGLPARTTRGKIQVWTTMDQMILRHGRGIYEGLYLMAGYVHNTPGNSLYEHQYYVGLTDRGMIPGRPSDTFGLMVNHITASPTLVAAQKLYAQRHKKLPANALTPQSAATVVEATYNIHVAQGLWVQPDFQYVINPNLEKRIKNLSVLGLRLRVIF</sequence>
<comment type="caution">
    <text evidence="3">The sequence shown here is derived from an EMBL/GenBank/DDBJ whole genome shotgun (WGS) entry which is preliminary data.</text>
</comment>
<dbReference type="GO" id="GO:0008643">
    <property type="term" value="P:carbohydrate transport"/>
    <property type="evidence" value="ECO:0007669"/>
    <property type="project" value="InterPro"/>
</dbReference>
<accession>A0A7W4IAE6</accession>
<evidence type="ECO:0000313" key="4">
    <source>
        <dbReference type="Proteomes" id="UP000589085"/>
    </source>
</evidence>
<reference evidence="3 4" key="1">
    <citation type="submission" date="2020-04" db="EMBL/GenBank/DDBJ databases">
        <title>Description of novel Gluconacetobacter.</title>
        <authorList>
            <person name="Sombolestani A."/>
        </authorList>
    </citation>
    <scope>NUCLEOTIDE SEQUENCE [LARGE SCALE GENOMIC DNA]</scope>
    <source>
        <strain evidence="3 4">LMG 19747</strain>
    </source>
</reference>
<feature type="signal peptide" evidence="2">
    <location>
        <begin position="1"/>
        <end position="23"/>
    </location>
</feature>
<evidence type="ECO:0000256" key="1">
    <source>
        <dbReference type="ARBA" id="ARBA00008769"/>
    </source>
</evidence>
<dbReference type="EMBL" id="JABEQJ010000003">
    <property type="protein sequence ID" value="MBB2159203.1"/>
    <property type="molecule type" value="Genomic_DNA"/>
</dbReference>
<dbReference type="InterPro" id="IPR007049">
    <property type="entry name" value="Carb-sel_porin_OprB"/>
</dbReference>
<dbReference type="GO" id="GO:0015288">
    <property type="term" value="F:porin activity"/>
    <property type="evidence" value="ECO:0007669"/>
    <property type="project" value="InterPro"/>
</dbReference>
<protein>
    <submittedName>
        <fullName evidence="3">Carbohydrate porin</fullName>
    </submittedName>
</protein>
<dbReference type="GO" id="GO:0016020">
    <property type="term" value="C:membrane"/>
    <property type="evidence" value="ECO:0007669"/>
    <property type="project" value="InterPro"/>
</dbReference>
<name>A0A7W4IAE6_9PROT</name>
<evidence type="ECO:0000256" key="2">
    <source>
        <dbReference type="RuleBase" id="RU363072"/>
    </source>
</evidence>
<dbReference type="InterPro" id="IPR052932">
    <property type="entry name" value="OprB_Porin"/>
</dbReference>
<gene>
    <name evidence="3" type="ORF">HLH48_03265</name>
</gene>
<organism evidence="3 4">
    <name type="scientific">Gluconacetobacter sacchari</name>
    <dbReference type="NCBI Taxonomy" id="92759"/>
    <lineage>
        <taxon>Bacteria</taxon>
        <taxon>Pseudomonadati</taxon>
        <taxon>Pseudomonadota</taxon>
        <taxon>Alphaproteobacteria</taxon>
        <taxon>Acetobacterales</taxon>
        <taxon>Acetobacteraceae</taxon>
        <taxon>Gluconacetobacter</taxon>
    </lineage>
</organism>
<dbReference type="RefSeq" id="WP_182996081.1">
    <property type="nucleotide sequence ID" value="NZ_JABEQJ010000003.1"/>
</dbReference>
<feature type="chain" id="PRO_5031595019" evidence="2">
    <location>
        <begin position="24"/>
        <end position="473"/>
    </location>
</feature>
<dbReference type="Gene3D" id="2.40.160.180">
    <property type="entry name" value="Carbohydrate-selective porin OprB"/>
    <property type="match status" value="1"/>
</dbReference>
<evidence type="ECO:0000313" key="3">
    <source>
        <dbReference type="EMBL" id="MBB2159203.1"/>
    </source>
</evidence>
<keyword evidence="2" id="KW-0732">Signal</keyword>